<dbReference type="AlphaFoldDB" id="A0A543F3S0"/>
<keyword evidence="1" id="KW-0812">Transmembrane</keyword>
<protein>
    <recommendedName>
        <fullName evidence="4">Transmembrane protein</fullName>
    </recommendedName>
</protein>
<dbReference type="EMBL" id="VFPG01000001">
    <property type="protein sequence ID" value="TQM28475.1"/>
    <property type="molecule type" value="Genomic_DNA"/>
</dbReference>
<organism evidence="2 3">
    <name type="scientific">Nocardia bhagyanarayanae</name>
    <dbReference type="NCBI Taxonomy" id="1215925"/>
    <lineage>
        <taxon>Bacteria</taxon>
        <taxon>Bacillati</taxon>
        <taxon>Actinomycetota</taxon>
        <taxon>Actinomycetes</taxon>
        <taxon>Mycobacteriales</taxon>
        <taxon>Nocardiaceae</taxon>
        <taxon>Nocardia</taxon>
    </lineage>
</organism>
<accession>A0A543F3S0</accession>
<proteinExistence type="predicted"/>
<reference evidence="2 3" key="1">
    <citation type="submission" date="2019-06" db="EMBL/GenBank/DDBJ databases">
        <title>Sequencing the genomes of 1000 actinobacteria strains.</title>
        <authorList>
            <person name="Klenk H.-P."/>
        </authorList>
    </citation>
    <scope>NUCLEOTIDE SEQUENCE [LARGE SCALE GENOMIC DNA]</scope>
    <source>
        <strain evidence="2 3">DSM 103495</strain>
    </source>
</reference>
<evidence type="ECO:0008006" key="4">
    <source>
        <dbReference type="Google" id="ProtNLM"/>
    </source>
</evidence>
<gene>
    <name evidence="2" type="ORF">FB390_0042</name>
</gene>
<sequence>MNSRIALAVFVLLILTVAVGWFAIPETTPSAAYTTADTAAHYERSTEADDDDVSVSATTMLLACMITGAAAIGLIFFRPYTPKGLRDSEAPSVAWQLVPLLVERARRGLADLHQELEVVLGLLQAVDQQVDRLVRVQAGKHAAQLVQHRRFVWAQQ</sequence>
<comment type="caution">
    <text evidence="2">The sequence shown here is derived from an EMBL/GenBank/DDBJ whole genome shotgun (WGS) entry which is preliminary data.</text>
</comment>
<name>A0A543F3S0_9NOCA</name>
<feature type="transmembrane region" description="Helical" evidence="1">
    <location>
        <begin position="56"/>
        <end position="77"/>
    </location>
</feature>
<keyword evidence="1" id="KW-0472">Membrane</keyword>
<evidence type="ECO:0000313" key="2">
    <source>
        <dbReference type="EMBL" id="TQM28475.1"/>
    </source>
</evidence>
<evidence type="ECO:0000313" key="3">
    <source>
        <dbReference type="Proteomes" id="UP000316331"/>
    </source>
</evidence>
<dbReference type="Proteomes" id="UP000316331">
    <property type="component" value="Unassembled WGS sequence"/>
</dbReference>
<keyword evidence="3" id="KW-1185">Reference proteome</keyword>
<keyword evidence="1" id="KW-1133">Transmembrane helix</keyword>
<evidence type="ECO:0000256" key="1">
    <source>
        <dbReference type="SAM" id="Phobius"/>
    </source>
</evidence>